<keyword evidence="4" id="KW-1185">Reference proteome</keyword>
<dbReference type="Proteomes" id="UP000256345">
    <property type="component" value="Unassembled WGS sequence"/>
</dbReference>
<dbReference type="AlphaFoldDB" id="A0AAC8QFL2"/>
<accession>A0AAC8QFL2</accession>
<reference evidence="1 3" key="1">
    <citation type="submission" date="2015-05" db="EMBL/GenBank/DDBJ databases">
        <title>Genome assembly of Archangium gephyra DSM 2261.</title>
        <authorList>
            <person name="Sharma G."/>
            <person name="Subramanian S."/>
        </authorList>
    </citation>
    <scope>NUCLEOTIDE SEQUENCE [LARGE SCALE GENOMIC DNA]</scope>
    <source>
        <strain evidence="1 3">DSM 2261</strain>
    </source>
</reference>
<proteinExistence type="predicted"/>
<gene>
    <name evidence="1" type="ORF">AA314_08114</name>
    <name evidence="2" type="ORF">ATI61_105526</name>
</gene>
<dbReference type="PROSITE" id="PS51257">
    <property type="entry name" value="PROKAR_LIPOPROTEIN"/>
    <property type="match status" value="1"/>
</dbReference>
<protein>
    <recommendedName>
        <fullName evidence="5">Lipoprotein</fullName>
    </recommendedName>
</protein>
<evidence type="ECO:0000313" key="3">
    <source>
        <dbReference type="Proteomes" id="UP000035579"/>
    </source>
</evidence>
<dbReference type="RefSeq" id="WP_047859765.1">
    <property type="nucleotide sequence ID" value="NZ_CP011509.1"/>
</dbReference>
<dbReference type="EMBL" id="CP011509">
    <property type="protein sequence ID" value="AKJ06488.1"/>
    <property type="molecule type" value="Genomic_DNA"/>
</dbReference>
<organism evidence="1 3">
    <name type="scientific">Archangium gephyra</name>
    <dbReference type="NCBI Taxonomy" id="48"/>
    <lineage>
        <taxon>Bacteria</taxon>
        <taxon>Pseudomonadati</taxon>
        <taxon>Myxococcota</taxon>
        <taxon>Myxococcia</taxon>
        <taxon>Myxococcales</taxon>
        <taxon>Cystobacterineae</taxon>
        <taxon>Archangiaceae</taxon>
        <taxon>Archangium</taxon>
    </lineage>
</organism>
<dbReference type="Proteomes" id="UP000035579">
    <property type="component" value="Chromosome"/>
</dbReference>
<sequence length="503" mass="54719">MNHAIRFLPLFFLAGTLGCFVPSIEELADKYPVVEYTCTEQYSECPQGQHCVEGRCREIASLECIPRQEGECYSNVGECRVGKKMCGENATYGACEGGTGPRAEVCDGKDNDCDGTADDPGAAQTLLRGNEPDSALDAAWVMGADRALVATAGPEGIRLRSIGQNGDVLEGDTLIPSEKRRARSPVIATRDGIALVAWIEPELPLDRGDRDQVMVAKVDKNGRQLQKLSIPLLSGHTLTYITSLALAINPEHFAVIINASSSNGEPMEGELATRETWRTTHSLDLDISSPISHPLASPRDRFGVHVTAGAFGDGFVVAYEDRGTRYTLRFTHNSVEPGGLNPWILTLDPTSHSPFVSIPPGDEKNRRVFFTKSNPLASTSEIVTTRCSEPPTRTESACETETVVFKSTKRIRRTWVELEPGRSALGHALFSWQEGLEPKTGLSVARLDPTNATQERQAASTETFGEAFFIAPNQLLNAVYLQTPPPAEPATPKDAYVQPLCNF</sequence>
<dbReference type="EMBL" id="QUMU01000005">
    <property type="protein sequence ID" value="REG32198.1"/>
    <property type="molecule type" value="Genomic_DNA"/>
</dbReference>
<name>A0AAC8QFL2_9BACT</name>
<dbReference type="KEGG" id="age:AA314_08114"/>
<evidence type="ECO:0000313" key="2">
    <source>
        <dbReference type="EMBL" id="REG32198.1"/>
    </source>
</evidence>
<evidence type="ECO:0008006" key="5">
    <source>
        <dbReference type="Google" id="ProtNLM"/>
    </source>
</evidence>
<reference evidence="2 4" key="2">
    <citation type="submission" date="2018-08" db="EMBL/GenBank/DDBJ databases">
        <title>Genomic Encyclopedia of Archaeal and Bacterial Type Strains, Phase II (KMG-II): from individual species to whole genera.</title>
        <authorList>
            <person name="Goeker M."/>
        </authorList>
    </citation>
    <scope>NUCLEOTIDE SEQUENCE [LARGE SCALE GENOMIC DNA]</scope>
    <source>
        <strain evidence="2 4">DSM 2261</strain>
    </source>
</reference>
<evidence type="ECO:0000313" key="1">
    <source>
        <dbReference type="EMBL" id="AKJ06488.1"/>
    </source>
</evidence>
<evidence type="ECO:0000313" key="4">
    <source>
        <dbReference type="Proteomes" id="UP000256345"/>
    </source>
</evidence>